<feature type="transmembrane region" description="Helical" evidence="1">
    <location>
        <begin position="43"/>
        <end position="65"/>
    </location>
</feature>
<dbReference type="Proteomes" id="UP000569951">
    <property type="component" value="Unassembled WGS sequence"/>
</dbReference>
<evidence type="ECO:0008006" key="4">
    <source>
        <dbReference type="Google" id="ProtNLM"/>
    </source>
</evidence>
<comment type="caution">
    <text evidence="2">The sequence shown here is derived from an EMBL/GenBank/DDBJ whole genome shotgun (WGS) entry which is preliminary data.</text>
</comment>
<proteinExistence type="predicted"/>
<organism evidence="2 3">
    <name type="scientific">Deinobacterium chartae</name>
    <dbReference type="NCBI Taxonomy" id="521158"/>
    <lineage>
        <taxon>Bacteria</taxon>
        <taxon>Thermotogati</taxon>
        <taxon>Deinococcota</taxon>
        <taxon>Deinococci</taxon>
        <taxon>Deinococcales</taxon>
        <taxon>Deinococcaceae</taxon>
        <taxon>Deinobacterium</taxon>
    </lineage>
</organism>
<dbReference type="RefSeq" id="WP_183988716.1">
    <property type="nucleotide sequence ID" value="NZ_JACHHG010000018.1"/>
</dbReference>
<name>A0A841I673_9DEIO</name>
<keyword evidence="1" id="KW-1133">Transmembrane helix</keyword>
<keyword evidence="1" id="KW-0812">Transmembrane</keyword>
<evidence type="ECO:0000313" key="3">
    <source>
        <dbReference type="Proteomes" id="UP000569951"/>
    </source>
</evidence>
<accession>A0A841I673</accession>
<keyword evidence="3" id="KW-1185">Reference proteome</keyword>
<gene>
    <name evidence="2" type="ORF">HNR42_003439</name>
</gene>
<protein>
    <recommendedName>
        <fullName evidence="4">DUF2530 domain-containing protein</fullName>
    </recommendedName>
</protein>
<reference evidence="2 3" key="1">
    <citation type="submission" date="2020-08" db="EMBL/GenBank/DDBJ databases">
        <title>Genomic Encyclopedia of Type Strains, Phase IV (KMG-IV): sequencing the most valuable type-strain genomes for metagenomic binning, comparative biology and taxonomic classification.</title>
        <authorList>
            <person name="Goeker M."/>
        </authorList>
    </citation>
    <scope>NUCLEOTIDE SEQUENCE [LARGE SCALE GENOMIC DNA]</scope>
    <source>
        <strain evidence="2 3">DSM 21458</strain>
    </source>
</reference>
<evidence type="ECO:0000256" key="1">
    <source>
        <dbReference type="SAM" id="Phobius"/>
    </source>
</evidence>
<dbReference type="EMBL" id="JACHHG010000018">
    <property type="protein sequence ID" value="MBB6099978.1"/>
    <property type="molecule type" value="Genomic_DNA"/>
</dbReference>
<dbReference type="AlphaFoldDB" id="A0A841I673"/>
<sequence length="72" mass="7936">MNLESWTPYDIARRMSIALGTLIAVTIWGTVTFDQGKGAWEGLLLGLPTGLVCGLVIFGGWALYLRSHEQNR</sequence>
<keyword evidence="1" id="KW-0472">Membrane</keyword>
<feature type="transmembrane region" description="Helical" evidence="1">
    <location>
        <begin position="12"/>
        <end position="31"/>
    </location>
</feature>
<evidence type="ECO:0000313" key="2">
    <source>
        <dbReference type="EMBL" id="MBB6099978.1"/>
    </source>
</evidence>